<evidence type="ECO:0000313" key="1">
    <source>
        <dbReference type="EMBL" id="MBC8359957.1"/>
    </source>
</evidence>
<accession>A0A8J6NIU4</accession>
<dbReference type="InterPro" id="IPR011006">
    <property type="entry name" value="CheY-like_superfamily"/>
</dbReference>
<organism evidence="1 2">
    <name type="scientific">Candidatus Desulfatibia profunda</name>
    <dbReference type="NCBI Taxonomy" id="2841695"/>
    <lineage>
        <taxon>Bacteria</taxon>
        <taxon>Pseudomonadati</taxon>
        <taxon>Thermodesulfobacteriota</taxon>
        <taxon>Desulfobacteria</taxon>
        <taxon>Desulfobacterales</taxon>
        <taxon>Desulfobacterales incertae sedis</taxon>
        <taxon>Candidatus Desulfatibia</taxon>
    </lineage>
</organism>
<feature type="non-terminal residue" evidence="1">
    <location>
        <position position="1"/>
    </location>
</feature>
<dbReference type="EMBL" id="JACNJH010000049">
    <property type="protein sequence ID" value="MBC8359957.1"/>
    <property type="molecule type" value="Genomic_DNA"/>
</dbReference>
<protein>
    <recommendedName>
        <fullName evidence="3">Response regulator</fullName>
    </recommendedName>
</protein>
<reference evidence="1 2" key="1">
    <citation type="submission" date="2020-08" db="EMBL/GenBank/DDBJ databases">
        <title>Bridging the membrane lipid divide: bacteria of the FCB group superphylum have the potential to synthesize archaeal ether lipids.</title>
        <authorList>
            <person name="Villanueva L."/>
            <person name="Von Meijenfeldt F.A.B."/>
            <person name="Westbye A.B."/>
            <person name="Yadav S."/>
            <person name="Hopmans E.C."/>
            <person name="Dutilh B.E."/>
            <person name="Sinninghe Damste J.S."/>
        </authorList>
    </citation>
    <scope>NUCLEOTIDE SEQUENCE [LARGE SCALE GENOMIC DNA]</scope>
    <source>
        <strain evidence="1">NIOZ-UU30</strain>
    </source>
</reference>
<dbReference type="Gene3D" id="3.40.50.2300">
    <property type="match status" value="1"/>
</dbReference>
<dbReference type="Proteomes" id="UP000603434">
    <property type="component" value="Unassembled WGS sequence"/>
</dbReference>
<dbReference type="AlphaFoldDB" id="A0A8J6NIU4"/>
<evidence type="ECO:0008006" key="3">
    <source>
        <dbReference type="Google" id="ProtNLM"/>
    </source>
</evidence>
<comment type="caution">
    <text evidence="1">The sequence shown here is derived from an EMBL/GenBank/DDBJ whole genome shotgun (WGS) entry which is preliminary data.</text>
</comment>
<dbReference type="SUPFAM" id="SSF52172">
    <property type="entry name" value="CheY-like"/>
    <property type="match status" value="1"/>
</dbReference>
<sequence>PIIAVTSIAGDEDIARGKAVGINDYQIKLDREKLLETVHLFLKGR</sequence>
<evidence type="ECO:0000313" key="2">
    <source>
        <dbReference type="Proteomes" id="UP000603434"/>
    </source>
</evidence>
<proteinExistence type="predicted"/>
<name>A0A8J6NIU4_9BACT</name>
<gene>
    <name evidence="1" type="ORF">H8E23_00980</name>
</gene>